<dbReference type="STRING" id="394503.Ccel_3290"/>
<gene>
    <name evidence="2" type="ordered locus">Ccel_3290</name>
</gene>
<proteinExistence type="predicted"/>
<keyword evidence="1" id="KW-0175">Coiled coil</keyword>
<dbReference type="OrthoDB" id="1779945at2"/>
<dbReference type="AlphaFoldDB" id="B8I123"/>
<dbReference type="KEGG" id="cce:Ccel_3290"/>
<sequence>MKATKGNKVYSVDETNKAFYVGQGYDIVDDDGNVIEQGVGKKVDLKKYNDLKEKLTKLVKENKDLKDELKKAKKDAQ</sequence>
<organism evidence="2 3">
    <name type="scientific">Ruminiclostridium cellulolyticum (strain ATCC 35319 / DSM 5812 / JCM 6584 / H10)</name>
    <name type="common">Clostridium cellulolyticum</name>
    <dbReference type="NCBI Taxonomy" id="394503"/>
    <lineage>
        <taxon>Bacteria</taxon>
        <taxon>Bacillati</taxon>
        <taxon>Bacillota</taxon>
        <taxon>Clostridia</taxon>
        <taxon>Eubacteriales</taxon>
        <taxon>Oscillospiraceae</taxon>
        <taxon>Ruminiclostridium</taxon>
    </lineage>
</organism>
<accession>B8I123</accession>
<evidence type="ECO:0000256" key="1">
    <source>
        <dbReference type="SAM" id="Coils"/>
    </source>
</evidence>
<evidence type="ECO:0000313" key="3">
    <source>
        <dbReference type="Proteomes" id="UP000001349"/>
    </source>
</evidence>
<dbReference type="HOGENOM" id="CLU_182847_1_0_9"/>
<dbReference type="eggNOG" id="ENOG5033DXF">
    <property type="taxonomic scope" value="Bacteria"/>
</dbReference>
<keyword evidence="3" id="KW-1185">Reference proteome</keyword>
<reference evidence="2 3" key="1">
    <citation type="submission" date="2009-01" db="EMBL/GenBank/DDBJ databases">
        <title>Complete sequence of Clostridium cellulolyticum H10.</title>
        <authorList>
            <consortium name="US DOE Joint Genome Institute"/>
            <person name="Lucas S."/>
            <person name="Copeland A."/>
            <person name="Lapidus A."/>
            <person name="Glavina del Rio T."/>
            <person name="Dalin E."/>
            <person name="Tice H."/>
            <person name="Bruce D."/>
            <person name="Goodwin L."/>
            <person name="Pitluck S."/>
            <person name="Chertkov O."/>
            <person name="Saunders E."/>
            <person name="Brettin T."/>
            <person name="Detter J.C."/>
            <person name="Han C."/>
            <person name="Larimer F."/>
            <person name="Land M."/>
            <person name="Hauser L."/>
            <person name="Kyrpides N."/>
            <person name="Ivanova N."/>
            <person name="Zhou J."/>
            <person name="Richardson P."/>
        </authorList>
    </citation>
    <scope>NUCLEOTIDE SEQUENCE [LARGE SCALE GENOMIC DNA]</scope>
    <source>
        <strain evidence="3">ATCC 35319 / DSM 5812 / JCM 6584 / H10</strain>
    </source>
</reference>
<feature type="coiled-coil region" evidence="1">
    <location>
        <begin position="48"/>
        <end position="75"/>
    </location>
</feature>
<protein>
    <submittedName>
        <fullName evidence="2">Uncharacterized protein</fullName>
    </submittedName>
</protein>
<dbReference type="Proteomes" id="UP000001349">
    <property type="component" value="Chromosome"/>
</dbReference>
<evidence type="ECO:0000313" key="2">
    <source>
        <dbReference type="EMBL" id="ACL77579.1"/>
    </source>
</evidence>
<name>B8I123_RUMCH</name>
<dbReference type="EMBL" id="CP001348">
    <property type="protein sequence ID" value="ACL77579.1"/>
    <property type="molecule type" value="Genomic_DNA"/>
</dbReference>
<dbReference type="RefSeq" id="WP_015926635.1">
    <property type="nucleotide sequence ID" value="NC_011898.1"/>
</dbReference>